<sequence length="509" mass="57485">MKSRIQSSVLNATSSVVFQIVQLLLRFVIQNIFIMTLGKSVAGANGLFSNLLTFLSFTDLGIGSAIIFALYKPISENNYNVISSLMNMFKKLYIFIGILITFLGIVLSFFLPFFVKSGTEIPHMQMLFILFVLNTSIGYLFSYKQSLLIAYQLSYVVILNNLLFFVIQTVLQIIVLKFLGSYIGFLIIQIIITILFNAIITIIADSKFKEIKINKSKKIPEKILIDLKKNILGTIASKIGFIFVFSTDNILISKFLGLSIVGIYSNYALLINGINSVINQGATALVATFGNLGVSSDEQRSVDVFYKFQYLIFSLIFFTSINTLVLIQKFIVLWLGISYTLPNVTVFVIVINFAINLLRLPTLTFINAYGLYYPIRYKSLIEASVNFFVGLALIKFTTLGVNAVLIGTIVSNITVNLWWEPKVLFQHGLRSPLIKYHIRTLMFTFVMIITCGLIYFCGLMNVDSSISIFKFIILLVITSIVSILIFMIINLRSIEQKYYLNFLKSAFKN</sequence>
<dbReference type="PANTHER" id="PTHR30250:SF26">
    <property type="entry name" value="PSMA PROTEIN"/>
    <property type="match status" value="1"/>
</dbReference>
<feature type="transmembrane region" description="Helical" evidence="6">
    <location>
        <begin position="182"/>
        <end position="206"/>
    </location>
</feature>
<dbReference type="PANTHER" id="PTHR30250">
    <property type="entry name" value="PST FAMILY PREDICTED COLANIC ACID TRANSPORTER"/>
    <property type="match status" value="1"/>
</dbReference>
<proteinExistence type="predicted"/>
<feature type="transmembrane region" description="Helical" evidence="6">
    <location>
        <begin position="47"/>
        <end position="71"/>
    </location>
</feature>
<reference evidence="7 8" key="1">
    <citation type="submission" date="2021-11" db="EMBL/GenBank/DDBJ databases">
        <authorList>
            <person name="Depoorter E."/>
        </authorList>
    </citation>
    <scope>NUCLEOTIDE SEQUENCE [LARGE SCALE GENOMIC DNA]</scope>
    <source>
        <strain evidence="7 8">LMG 24286</strain>
    </source>
</reference>
<comment type="subcellular location">
    <subcellularLocation>
        <location evidence="1">Cell membrane</location>
        <topology evidence="1">Multi-pass membrane protein</topology>
    </subcellularLocation>
</comment>
<feature type="transmembrane region" description="Helical" evidence="6">
    <location>
        <begin position="468"/>
        <end position="489"/>
    </location>
</feature>
<dbReference type="InterPro" id="IPR050833">
    <property type="entry name" value="Poly_Biosynth_Transport"/>
</dbReference>
<accession>A0ABM8ZCT1</accession>
<feature type="transmembrane region" description="Helical" evidence="6">
    <location>
        <begin position="440"/>
        <end position="462"/>
    </location>
</feature>
<gene>
    <name evidence="7" type="ORF">WGH24286_01561</name>
</gene>
<evidence type="ECO:0000313" key="8">
    <source>
        <dbReference type="Proteomes" id="UP000789719"/>
    </source>
</evidence>
<feature type="transmembrane region" description="Helical" evidence="6">
    <location>
        <begin position="227"/>
        <end position="245"/>
    </location>
</feature>
<feature type="transmembrane region" description="Helical" evidence="6">
    <location>
        <begin position="153"/>
        <end position="176"/>
    </location>
</feature>
<evidence type="ECO:0000256" key="5">
    <source>
        <dbReference type="ARBA" id="ARBA00023136"/>
    </source>
</evidence>
<name>A0ABM8ZCT1_9LACO</name>
<feature type="transmembrane region" description="Helical" evidence="6">
    <location>
        <begin position="333"/>
        <end position="355"/>
    </location>
</feature>
<comment type="caution">
    <text evidence="7">The sequence shown here is derived from an EMBL/GenBank/DDBJ whole genome shotgun (WGS) entry which is preliminary data.</text>
</comment>
<organism evidence="7 8">
    <name type="scientific">Periweissella ghanensis</name>
    <dbReference type="NCBI Taxonomy" id="467997"/>
    <lineage>
        <taxon>Bacteria</taxon>
        <taxon>Bacillati</taxon>
        <taxon>Bacillota</taxon>
        <taxon>Bacilli</taxon>
        <taxon>Lactobacillales</taxon>
        <taxon>Lactobacillaceae</taxon>
        <taxon>Periweissella</taxon>
    </lineage>
</organism>
<protein>
    <submittedName>
        <fullName evidence="7">Uncharacterized protein</fullName>
    </submittedName>
</protein>
<feature type="transmembrane region" description="Helical" evidence="6">
    <location>
        <begin position="121"/>
        <end position="141"/>
    </location>
</feature>
<evidence type="ECO:0000313" key="7">
    <source>
        <dbReference type="EMBL" id="CAH0419114.1"/>
    </source>
</evidence>
<dbReference type="RefSeq" id="WP_230099162.1">
    <property type="nucleotide sequence ID" value="NZ_CAKKNT010000025.1"/>
</dbReference>
<evidence type="ECO:0000256" key="2">
    <source>
        <dbReference type="ARBA" id="ARBA00022475"/>
    </source>
</evidence>
<keyword evidence="2" id="KW-1003">Cell membrane</keyword>
<evidence type="ECO:0000256" key="4">
    <source>
        <dbReference type="ARBA" id="ARBA00022989"/>
    </source>
</evidence>
<keyword evidence="4 6" id="KW-1133">Transmembrane helix</keyword>
<feature type="transmembrane region" description="Helical" evidence="6">
    <location>
        <begin position="400"/>
        <end position="419"/>
    </location>
</feature>
<feature type="transmembrane region" description="Helical" evidence="6">
    <location>
        <begin position="12"/>
        <end position="35"/>
    </location>
</feature>
<feature type="transmembrane region" description="Helical" evidence="6">
    <location>
        <begin position="308"/>
        <end position="327"/>
    </location>
</feature>
<keyword evidence="5 6" id="KW-0472">Membrane</keyword>
<evidence type="ECO:0000256" key="1">
    <source>
        <dbReference type="ARBA" id="ARBA00004651"/>
    </source>
</evidence>
<keyword evidence="8" id="KW-1185">Reference proteome</keyword>
<feature type="transmembrane region" description="Helical" evidence="6">
    <location>
        <begin position="251"/>
        <end position="270"/>
    </location>
</feature>
<dbReference type="EMBL" id="CAKKNT010000025">
    <property type="protein sequence ID" value="CAH0419114.1"/>
    <property type="molecule type" value="Genomic_DNA"/>
</dbReference>
<evidence type="ECO:0000256" key="6">
    <source>
        <dbReference type="SAM" id="Phobius"/>
    </source>
</evidence>
<keyword evidence="3 6" id="KW-0812">Transmembrane</keyword>
<dbReference type="Proteomes" id="UP000789719">
    <property type="component" value="Unassembled WGS sequence"/>
</dbReference>
<evidence type="ECO:0000256" key="3">
    <source>
        <dbReference type="ARBA" id="ARBA00022692"/>
    </source>
</evidence>
<feature type="transmembrane region" description="Helical" evidence="6">
    <location>
        <begin position="92"/>
        <end position="115"/>
    </location>
</feature>